<protein>
    <submittedName>
        <fullName evidence="2">Uncharacterized protein</fullName>
    </submittedName>
</protein>
<keyword evidence="1" id="KW-0812">Transmembrane</keyword>
<dbReference type="EMBL" id="JAPCIO010000002">
    <property type="protein sequence ID" value="MCW1147144.1"/>
    <property type="molecule type" value="Genomic_DNA"/>
</dbReference>
<proteinExistence type="predicted"/>
<reference evidence="2" key="1">
    <citation type="submission" date="2022-10" db="EMBL/GenBank/DDBJ databases">
        <title>Flavobacterium sp. nov., a bacterium isolated from lake sediment.</title>
        <authorList>
            <person name="Qu J.-H."/>
        </authorList>
    </citation>
    <scope>NUCLEOTIDE SEQUENCE</scope>
    <source>
        <strain evidence="2">TH16-21</strain>
    </source>
</reference>
<evidence type="ECO:0000313" key="2">
    <source>
        <dbReference type="EMBL" id="MCW1147144.1"/>
    </source>
</evidence>
<name>A0ABT3EFD5_9FLAO</name>
<dbReference type="Proteomes" id="UP001165677">
    <property type="component" value="Unassembled WGS sequence"/>
</dbReference>
<keyword evidence="1" id="KW-0472">Membrane</keyword>
<organism evidence="2 3">
    <name type="scientific">Flavobacterium lacisediminis</name>
    <dbReference type="NCBI Taxonomy" id="2989705"/>
    <lineage>
        <taxon>Bacteria</taxon>
        <taxon>Pseudomonadati</taxon>
        <taxon>Bacteroidota</taxon>
        <taxon>Flavobacteriia</taxon>
        <taxon>Flavobacteriales</taxon>
        <taxon>Flavobacteriaceae</taxon>
        <taxon>Flavobacterium</taxon>
    </lineage>
</organism>
<evidence type="ECO:0000256" key="1">
    <source>
        <dbReference type="SAM" id="Phobius"/>
    </source>
</evidence>
<accession>A0ABT3EFD5</accession>
<feature type="transmembrane region" description="Helical" evidence="1">
    <location>
        <begin position="7"/>
        <end position="28"/>
    </location>
</feature>
<comment type="caution">
    <text evidence="2">The sequence shown here is derived from an EMBL/GenBank/DDBJ whole genome shotgun (WGS) entry which is preliminary data.</text>
</comment>
<gene>
    <name evidence="2" type="ORF">OJ995_02760</name>
</gene>
<keyword evidence="3" id="KW-1185">Reference proteome</keyword>
<evidence type="ECO:0000313" key="3">
    <source>
        <dbReference type="Proteomes" id="UP001165677"/>
    </source>
</evidence>
<keyword evidence="1" id="KW-1133">Transmembrane helix</keyword>
<sequence length="144" mass="16779">MKLQINTLVKIFLLIVLIYLSVVYYIYYENKVLYSNAKFTTAIALRNTYGSGNSGVEYRYLVNDSIYLAWDSTSKKALEGANYFIVFDEKNPKHSSFFVECPAPDSIKFIPKDGLKEIPIKKYQKYVESYFDDLLNGWLTQFFP</sequence>
<dbReference type="RefSeq" id="WP_264368052.1">
    <property type="nucleotide sequence ID" value="NZ_JAPCIO010000002.1"/>
</dbReference>